<feature type="chain" id="PRO_5027045342" evidence="1">
    <location>
        <begin position="28"/>
        <end position="304"/>
    </location>
</feature>
<evidence type="ECO:0000313" key="3">
    <source>
        <dbReference type="EMBL" id="MZQ84136.1"/>
    </source>
</evidence>
<dbReference type="Proteomes" id="UP000481087">
    <property type="component" value="Unassembled WGS sequence"/>
</dbReference>
<dbReference type="PROSITE" id="PS51272">
    <property type="entry name" value="SLH"/>
    <property type="match status" value="3"/>
</dbReference>
<sequence length="304" mass="32764">MVTVKKLATAALSTVLLGALSFNTAFAFSDVESGQAEAINALRDRGVVSGVDHEHFAPKGKISYAQSVQIIVKGLDLNIDLLRFVKQPLASDFYTNIGNDSWYAEAFIIAHYNGVDLPKDVNPNASITREQFGALLMNALEKKGNFPMINIKPADVKDADQITPEYQGALQRMLAYKIAALDNNGKLSPKAEITRGEAATWVYNASKVLDAHTQVPAPTETVAVNVEKVSDDVNKVTLSRESKPTAGYSIEITGIQFGADGNAVVSYKLVDPQPDSMNAEVITEPKAVTYISSKYKAVAEPAAK</sequence>
<feature type="domain" description="SLH" evidence="2">
    <location>
        <begin position="90"/>
        <end position="150"/>
    </location>
</feature>
<gene>
    <name evidence="3" type="ORF">GQF01_18635</name>
</gene>
<feature type="signal peptide" evidence="1">
    <location>
        <begin position="1"/>
        <end position="27"/>
    </location>
</feature>
<reference evidence="3 4" key="1">
    <citation type="submission" date="2019-12" db="EMBL/GenBank/DDBJ databases">
        <title>Paenibacillus sp. nov. sp. isolated from soil.</title>
        <authorList>
            <person name="Kim J."/>
            <person name="Jeong S.E."/>
            <person name="Jung H.S."/>
            <person name="Jeon C.O."/>
        </authorList>
    </citation>
    <scope>NUCLEOTIDE SEQUENCE [LARGE SCALE GENOMIC DNA]</scope>
    <source>
        <strain evidence="3 4">5J-6</strain>
    </source>
</reference>
<feature type="domain" description="SLH" evidence="2">
    <location>
        <begin position="22"/>
        <end position="85"/>
    </location>
</feature>
<keyword evidence="4" id="KW-1185">Reference proteome</keyword>
<proteinExistence type="predicted"/>
<accession>A0A6L8V3K4</accession>
<keyword evidence="1" id="KW-0732">Signal</keyword>
<dbReference type="AlphaFoldDB" id="A0A6L8V3K4"/>
<dbReference type="EMBL" id="WTUZ01000021">
    <property type="protein sequence ID" value="MZQ84136.1"/>
    <property type="molecule type" value="Genomic_DNA"/>
</dbReference>
<evidence type="ECO:0000313" key="4">
    <source>
        <dbReference type="Proteomes" id="UP000481087"/>
    </source>
</evidence>
<dbReference type="Pfam" id="PF00395">
    <property type="entry name" value="SLH"/>
    <property type="match status" value="2"/>
</dbReference>
<dbReference type="InterPro" id="IPR001119">
    <property type="entry name" value="SLH_dom"/>
</dbReference>
<protein>
    <submittedName>
        <fullName evidence="3">Protease complex subunit PrcB family protein</fullName>
    </submittedName>
</protein>
<dbReference type="InterPro" id="IPR025748">
    <property type="entry name" value="PrcB_C_dom"/>
</dbReference>
<dbReference type="GO" id="GO:0006508">
    <property type="term" value="P:proteolysis"/>
    <property type="evidence" value="ECO:0007669"/>
    <property type="project" value="UniProtKB-KW"/>
</dbReference>
<dbReference type="Pfam" id="PF14343">
    <property type="entry name" value="PrcB_C"/>
    <property type="match status" value="1"/>
</dbReference>
<evidence type="ECO:0000256" key="1">
    <source>
        <dbReference type="SAM" id="SignalP"/>
    </source>
</evidence>
<name>A0A6L8V3K4_9BACL</name>
<comment type="caution">
    <text evidence="3">The sequence shown here is derived from an EMBL/GenBank/DDBJ whole genome shotgun (WGS) entry which is preliminary data.</text>
</comment>
<dbReference type="GO" id="GO:0008233">
    <property type="term" value="F:peptidase activity"/>
    <property type="evidence" value="ECO:0007669"/>
    <property type="project" value="UniProtKB-KW"/>
</dbReference>
<feature type="domain" description="SLH" evidence="2">
    <location>
        <begin position="153"/>
        <end position="216"/>
    </location>
</feature>
<keyword evidence="3" id="KW-0378">Hydrolase</keyword>
<keyword evidence="3" id="KW-0645">Protease</keyword>
<organism evidence="3 4">
    <name type="scientific">Paenibacillus silvestris</name>
    <dbReference type="NCBI Taxonomy" id="2606219"/>
    <lineage>
        <taxon>Bacteria</taxon>
        <taxon>Bacillati</taxon>
        <taxon>Bacillota</taxon>
        <taxon>Bacilli</taxon>
        <taxon>Bacillales</taxon>
        <taxon>Paenibacillaceae</taxon>
        <taxon>Paenibacillus</taxon>
    </lineage>
</organism>
<evidence type="ECO:0000259" key="2">
    <source>
        <dbReference type="PROSITE" id="PS51272"/>
    </source>
</evidence>